<evidence type="ECO:0000313" key="2">
    <source>
        <dbReference type="Proteomes" id="UP000095280"/>
    </source>
</evidence>
<feature type="compositionally biased region" description="Basic residues" evidence="1">
    <location>
        <begin position="1"/>
        <end position="10"/>
    </location>
</feature>
<keyword evidence="2" id="KW-1185">Reference proteome</keyword>
<sequence length="60" mass="6356">KVADKGRKRTQPSTSASDCSSPTPPALNKVSHAEMRHNSTCRIGLACLMAFLLCAGVTHC</sequence>
<dbReference type="AlphaFoldDB" id="A0A1I8GQH5"/>
<reference evidence="3" key="1">
    <citation type="submission" date="2016-11" db="UniProtKB">
        <authorList>
            <consortium name="WormBaseParasite"/>
        </authorList>
    </citation>
    <scope>IDENTIFICATION</scope>
</reference>
<proteinExistence type="predicted"/>
<evidence type="ECO:0000256" key="1">
    <source>
        <dbReference type="SAM" id="MobiDB-lite"/>
    </source>
</evidence>
<feature type="compositionally biased region" description="Polar residues" evidence="1">
    <location>
        <begin position="11"/>
        <end position="21"/>
    </location>
</feature>
<evidence type="ECO:0000313" key="3">
    <source>
        <dbReference type="WBParaSite" id="maker-uti_cns_0002665-snap-gene-0.12-mRNA-1"/>
    </source>
</evidence>
<protein>
    <submittedName>
        <fullName evidence="3">Mucin TcMUCII</fullName>
    </submittedName>
</protein>
<feature type="region of interest" description="Disordered" evidence="1">
    <location>
        <begin position="1"/>
        <end position="27"/>
    </location>
</feature>
<dbReference type="WBParaSite" id="maker-uti_cns_0002665-snap-gene-0.12-mRNA-1">
    <property type="protein sequence ID" value="maker-uti_cns_0002665-snap-gene-0.12-mRNA-1"/>
    <property type="gene ID" value="maker-uti_cns_0002665-snap-gene-0.12"/>
</dbReference>
<dbReference type="Proteomes" id="UP000095280">
    <property type="component" value="Unplaced"/>
</dbReference>
<accession>A0A1I8GQH5</accession>
<name>A0A1I8GQH5_9PLAT</name>
<organism evidence="2 3">
    <name type="scientific">Macrostomum lignano</name>
    <dbReference type="NCBI Taxonomy" id="282301"/>
    <lineage>
        <taxon>Eukaryota</taxon>
        <taxon>Metazoa</taxon>
        <taxon>Spiralia</taxon>
        <taxon>Lophotrochozoa</taxon>
        <taxon>Platyhelminthes</taxon>
        <taxon>Rhabditophora</taxon>
        <taxon>Macrostomorpha</taxon>
        <taxon>Macrostomida</taxon>
        <taxon>Macrostomidae</taxon>
        <taxon>Macrostomum</taxon>
    </lineage>
</organism>